<evidence type="ECO:0000313" key="3">
    <source>
        <dbReference type="Proteomes" id="UP000050794"/>
    </source>
</evidence>
<keyword evidence="1" id="KW-0175">Coiled coil</keyword>
<dbReference type="WBParaSite" id="TCNE_0001737301-mRNA-1">
    <property type="protein sequence ID" value="TCNE_0001737301-mRNA-1"/>
    <property type="gene ID" value="TCNE_0001737301"/>
</dbReference>
<dbReference type="EMBL" id="UYWY01024374">
    <property type="protein sequence ID" value="VDM48693.1"/>
    <property type="molecule type" value="Genomic_DNA"/>
</dbReference>
<reference evidence="4" key="1">
    <citation type="submission" date="2016-06" db="UniProtKB">
        <authorList>
            <consortium name="WormBaseParasite"/>
        </authorList>
    </citation>
    <scope>IDENTIFICATION</scope>
</reference>
<organism evidence="3 4">
    <name type="scientific">Toxocara canis</name>
    <name type="common">Canine roundworm</name>
    <dbReference type="NCBI Taxonomy" id="6265"/>
    <lineage>
        <taxon>Eukaryota</taxon>
        <taxon>Metazoa</taxon>
        <taxon>Ecdysozoa</taxon>
        <taxon>Nematoda</taxon>
        <taxon>Chromadorea</taxon>
        <taxon>Rhabditida</taxon>
        <taxon>Spirurina</taxon>
        <taxon>Ascaridomorpha</taxon>
        <taxon>Ascaridoidea</taxon>
        <taxon>Toxocaridae</taxon>
        <taxon>Toxocara</taxon>
    </lineage>
</organism>
<accession>A0A183V9F2</accession>
<evidence type="ECO:0000256" key="1">
    <source>
        <dbReference type="SAM" id="Coils"/>
    </source>
</evidence>
<dbReference type="Proteomes" id="UP000050794">
    <property type="component" value="Unassembled WGS sequence"/>
</dbReference>
<dbReference type="AlphaFoldDB" id="A0A183V9F2"/>
<evidence type="ECO:0000313" key="2">
    <source>
        <dbReference type="EMBL" id="VDM48693.1"/>
    </source>
</evidence>
<name>A0A183V9F2_TOXCA</name>
<feature type="coiled-coil region" evidence="1">
    <location>
        <begin position="81"/>
        <end position="206"/>
    </location>
</feature>
<reference evidence="2 3" key="2">
    <citation type="submission" date="2018-11" db="EMBL/GenBank/DDBJ databases">
        <authorList>
            <consortium name="Pathogen Informatics"/>
        </authorList>
    </citation>
    <scope>NUCLEOTIDE SEQUENCE [LARGE SCALE GENOMIC DNA]</scope>
</reference>
<keyword evidence="3" id="KW-1185">Reference proteome</keyword>
<protein>
    <submittedName>
        <fullName evidence="4">SAM domain-containing protein</fullName>
    </submittedName>
</protein>
<proteinExistence type="predicted"/>
<sequence>MINHITCASFSTLQYLQRDTRLNASIGFTEIRQRIAKIVANITKYSEKVQNGISQMDVHKHNLNEESSEALVKQKLIADQRRSLQQQLLALANDVTATKQQLDDINVRISKEAEDVRNAEDDLNEKREEKPKWYCVWKCRKKWKKVQQERVEDAEAVLRAAQQRYGNAIKTKGETKAKLKILNEQLINMQSSLNTISQEAEQWKNKLLKRKDQSDEDLGIEWEAINGSLKVISNYLNNGGFVNDLAGWGIDIKGFDVQSVKTLGIDVDENTARLLKMKPIENPTVPSLFGVKPLFSDQLPNGRPPIFPTRTPKTKFWWPKNDVWPPVVSGR</sequence>
<evidence type="ECO:0000313" key="4">
    <source>
        <dbReference type="WBParaSite" id="TCNE_0001737301-mRNA-1"/>
    </source>
</evidence>
<gene>
    <name evidence="2" type="ORF">TCNE_LOCUS17372</name>
</gene>